<dbReference type="AlphaFoldDB" id="E6TZI1"/>
<sequence>MAERLFKIFLVLSIFIILPIQIGTAEQTGTQEKKDLWRELNHTSDSILRNVKEGNYDDAKELLNRFSDDFLSIRAADENLTMRELQVITSVYDEVNEAVVSVSLPHKDRVEKASKLRLLVDVYDAPHEMLWERTRSSLITPISNMKSAVEAGNNTKFQNDLNAFINSYETVRPAWSISLEDENYEMIEAQIKYLQHLRGNFQNDKEILEHLDRMEAQLNKIYDGTKEDTSDPSLIWVMLTIGGAIVLSLTYTGWKKYKGEKEREKQRRRDRRRLR</sequence>
<protein>
    <submittedName>
        <fullName evidence="2">Sporulation protein YpjB</fullName>
    </submittedName>
</protein>
<dbReference type="RefSeq" id="WP_013488491.1">
    <property type="nucleotide sequence ID" value="NC_014829.1"/>
</dbReference>
<feature type="transmembrane region" description="Helical" evidence="1">
    <location>
        <begin position="234"/>
        <end position="254"/>
    </location>
</feature>
<dbReference type="HOGENOM" id="CLU_1056726_0_0_9"/>
<dbReference type="Pfam" id="PF09577">
    <property type="entry name" value="Spore_YpjB"/>
    <property type="match status" value="1"/>
</dbReference>
<dbReference type="eggNOG" id="ENOG502ZE0H">
    <property type="taxonomic scope" value="Bacteria"/>
</dbReference>
<evidence type="ECO:0000313" key="2">
    <source>
        <dbReference type="EMBL" id="ADU30155.1"/>
    </source>
</evidence>
<accession>E6TZI1</accession>
<dbReference type="InterPro" id="IPR014231">
    <property type="entry name" value="Spore_YpjB"/>
</dbReference>
<organism evidence="2 3">
    <name type="scientific">Evansella cellulosilytica (strain ATCC 21833 / DSM 2522 / FERM P-1141 / JCM 9156 / N-4)</name>
    <name type="common">Bacillus cellulosilyticus</name>
    <dbReference type="NCBI Taxonomy" id="649639"/>
    <lineage>
        <taxon>Bacteria</taxon>
        <taxon>Bacillati</taxon>
        <taxon>Bacillota</taxon>
        <taxon>Bacilli</taxon>
        <taxon>Bacillales</taxon>
        <taxon>Bacillaceae</taxon>
        <taxon>Evansella</taxon>
    </lineage>
</organism>
<proteinExistence type="predicted"/>
<reference evidence="2" key="1">
    <citation type="submission" date="2010-12" db="EMBL/GenBank/DDBJ databases">
        <title>Complete sequence of Bacillus cellulosilyticus DSM 2522.</title>
        <authorList>
            <consortium name="US DOE Joint Genome Institute"/>
            <person name="Lucas S."/>
            <person name="Copeland A."/>
            <person name="Lapidus A."/>
            <person name="Cheng J.-F."/>
            <person name="Bruce D."/>
            <person name="Goodwin L."/>
            <person name="Pitluck S."/>
            <person name="Chertkov O."/>
            <person name="Detter J.C."/>
            <person name="Han C."/>
            <person name="Tapia R."/>
            <person name="Land M."/>
            <person name="Hauser L."/>
            <person name="Jeffries C."/>
            <person name="Kyrpides N."/>
            <person name="Ivanova N."/>
            <person name="Mikhailova N."/>
            <person name="Brumm P."/>
            <person name="Mead D."/>
            <person name="Woyke T."/>
        </authorList>
    </citation>
    <scope>NUCLEOTIDE SEQUENCE [LARGE SCALE GENOMIC DNA]</scope>
    <source>
        <strain evidence="2">DSM 2522</strain>
    </source>
</reference>
<keyword evidence="3" id="KW-1185">Reference proteome</keyword>
<name>E6TZI1_EVAC2</name>
<keyword evidence="1" id="KW-0472">Membrane</keyword>
<evidence type="ECO:0000256" key="1">
    <source>
        <dbReference type="SAM" id="Phobius"/>
    </source>
</evidence>
<dbReference type="KEGG" id="bco:Bcell_1893"/>
<evidence type="ECO:0000313" key="3">
    <source>
        <dbReference type="Proteomes" id="UP000001401"/>
    </source>
</evidence>
<dbReference type="OrthoDB" id="2988195at2"/>
<dbReference type="STRING" id="649639.Bcell_1893"/>
<dbReference type="EMBL" id="CP002394">
    <property type="protein sequence ID" value="ADU30155.1"/>
    <property type="molecule type" value="Genomic_DNA"/>
</dbReference>
<dbReference type="Proteomes" id="UP000001401">
    <property type="component" value="Chromosome"/>
</dbReference>
<keyword evidence="1" id="KW-0812">Transmembrane</keyword>
<gene>
    <name evidence="2" type="ordered locus">Bcell_1893</name>
</gene>
<keyword evidence="1" id="KW-1133">Transmembrane helix</keyword>